<dbReference type="GO" id="GO:0005384">
    <property type="term" value="F:manganese ion transmembrane transporter activity"/>
    <property type="evidence" value="ECO:0007669"/>
    <property type="project" value="UniProtKB-UniRule"/>
</dbReference>
<dbReference type="RefSeq" id="WP_169713250.1">
    <property type="nucleotide sequence ID" value="NZ_CALENZ010000004.1"/>
</dbReference>
<evidence type="ECO:0000256" key="6">
    <source>
        <dbReference type="ARBA" id="ARBA00023136"/>
    </source>
</evidence>
<evidence type="ECO:0000313" key="9">
    <source>
        <dbReference type="EMBL" id="OZG67857.1"/>
    </source>
</evidence>
<protein>
    <recommendedName>
        <fullName evidence="8">Putative manganese efflux pump MntP</fullName>
    </recommendedName>
</protein>
<gene>
    <name evidence="8" type="primary">mntP</name>
    <name evidence="9" type="ORF">BAQU_0502</name>
</gene>
<dbReference type="PANTHER" id="PTHR35529">
    <property type="entry name" value="MANGANESE EFFLUX PUMP MNTP-RELATED"/>
    <property type="match status" value="1"/>
</dbReference>
<evidence type="ECO:0000256" key="2">
    <source>
        <dbReference type="ARBA" id="ARBA00022475"/>
    </source>
</evidence>
<dbReference type="HAMAP" id="MF_01521">
    <property type="entry name" value="MntP_pump"/>
    <property type="match status" value="1"/>
</dbReference>
<comment type="function">
    <text evidence="8">Probably functions as a manganese efflux pump.</text>
</comment>
<dbReference type="Proteomes" id="UP000216451">
    <property type="component" value="Unassembled WGS sequence"/>
</dbReference>
<accession>A0A261G8U9</accession>
<dbReference type="PANTHER" id="PTHR35529:SF1">
    <property type="entry name" value="MANGANESE EFFLUX PUMP MNTP-RELATED"/>
    <property type="match status" value="1"/>
</dbReference>
<dbReference type="InterPro" id="IPR022929">
    <property type="entry name" value="Put_MntP"/>
</dbReference>
<evidence type="ECO:0000256" key="7">
    <source>
        <dbReference type="ARBA" id="ARBA00023211"/>
    </source>
</evidence>
<evidence type="ECO:0000256" key="1">
    <source>
        <dbReference type="ARBA" id="ARBA00022448"/>
    </source>
</evidence>
<keyword evidence="6 8" id="KW-0472">Membrane</keyword>
<evidence type="ECO:0000256" key="4">
    <source>
        <dbReference type="ARBA" id="ARBA00022989"/>
    </source>
</evidence>
<feature type="transmembrane region" description="Helical" evidence="8">
    <location>
        <begin position="63"/>
        <end position="81"/>
    </location>
</feature>
<feature type="transmembrane region" description="Helical" evidence="8">
    <location>
        <begin position="131"/>
        <end position="153"/>
    </location>
</feature>
<organism evidence="9 10">
    <name type="scientific">Bifidobacterium aquikefiri</name>
    <dbReference type="NCBI Taxonomy" id="1653207"/>
    <lineage>
        <taxon>Bacteria</taxon>
        <taxon>Bacillati</taxon>
        <taxon>Actinomycetota</taxon>
        <taxon>Actinomycetes</taxon>
        <taxon>Bifidobacteriales</taxon>
        <taxon>Bifidobacteriaceae</taxon>
        <taxon>Bifidobacterium</taxon>
    </lineage>
</organism>
<dbReference type="EMBL" id="MWXA01000003">
    <property type="protein sequence ID" value="OZG67857.1"/>
    <property type="molecule type" value="Genomic_DNA"/>
</dbReference>
<feature type="transmembrane region" description="Helical" evidence="8">
    <location>
        <begin position="38"/>
        <end position="57"/>
    </location>
</feature>
<keyword evidence="2 8" id="KW-1003">Cell membrane</keyword>
<dbReference type="Pfam" id="PF02659">
    <property type="entry name" value="Mntp"/>
    <property type="match status" value="1"/>
</dbReference>
<keyword evidence="3 8" id="KW-0812">Transmembrane</keyword>
<dbReference type="AlphaFoldDB" id="A0A261G8U9"/>
<keyword evidence="1 8" id="KW-0813">Transport</keyword>
<name>A0A261G8U9_9BIFI</name>
<dbReference type="GO" id="GO:0005886">
    <property type="term" value="C:plasma membrane"/>
    <property type="evidence" value="ECO:0007669"/>
    <property type="project" value="UniProtKB-SubCell"/>
</dbReference>
<keyword evidence="10" id="KW-1185">Reference proteome</keyword>
<comment type="subcellular location">
    <subcellularLocation>
        <location evidence="8">Cell membrane</location>
        <topology evidence="8">Multi-pass membrane protein</topology>
    </subcellularLocation>
</comment>
<comment type="similarity">
    <text evidence="8">Belongs to the MntP (TC 9.B.29) family.</text>
</comment>
<keyword evidence="7 8" id="KW-0464">Manganese</keyword>
<feature type="transmembrane region" description="Helical" evidence="8">
    <location>
        <begin position="102"/>
        <end position="125"/>
    </location>
</feature>
<evidence type="ECO:0000256" key="5">
    <source>
        <dbReference type="ARBA" id="ARBA00023065"/>
    </source>
</evidence>
<evidence type="ECO:0000313" key="10">
    <source>
        <dbReference type="Proteomes" id="UP000216451"/>
    </source>
</evidence>
<evidence type="ECO:0000256" key="3">
    <source>
        <dbReference type="ARBA" id="ARBA00022692"/>
    </source>
</evidence>
<comment type="caution">
    <text evidence="9">The sequence shown here is derived from an EMBL/GenBank/DDBJ whole genome shotgun (WGS) entry which is preliminary data.</text>
</comment>
<sequence length="196" mass="21127">MLFEMLAISLGVSMDAFAVSISKGLSIRRTTARQCLTIALWLGGFQALFPLFGYFAAAGFRTYITSFDHWIIFGLLSALGVNMIREGLADQSDESHKVASSFGWRSMLPLAVATSIDAFAVGIGISVVSEGIWPIIISIGIMTAAMSVAGLQIGNVFGSRWRKPAQICGGSVLILLGLEILLDHLGFFEVLRSMLF</sequence>
<reference evidence="9 10" key="1">
    <citation type="journal article" date="2017" name="BMC Genomics">
        <title>Comparative genomic and phylogenomic analyses of the Bifidobacteriaceae family.</title>
        <authorList>
            <person name="Lugli G.A."/>
            <person name="Milani C."/>
            <person name="Turroni F."/>
            <person name="Duranti S."/>
            <person name="Mancabelli L."/>
            <person name="Mangifesta M."/>
            <person name="Ferrario C."/>
            <person name="Modesto M."/>
            <person name="Mattarelli P."/>
            <person name="Jiri K."/>
            <person name="van Sinderen D."/>
            <person name="Ventura M."/>
        </authorList>
    </citation>
    <scope>NUCLEOTIDE SEQUENCE [LARGE SCALE GENOMIC DNA]</scope>
    <source>
        <strain evidence="9 10">LMG 28769</strain>
    </source>
</reference>
<feature type="transmembrane region" description="Helical" evidence="8">
    <location>
        <begin position="165"/>
        <end position="187"/>
    </location>
</feature>
<keyword evidence="4 8" id="KW-1133">Transmembrane helix</keyword>
<keyword evidence="5 8" id="KW-0406">Ion transport</keyword>
<dbReference type="InterPro" id="IPR003810">
    <property type="entry name" value="Mntp/YtaF"/>
</dbReference>
<dbReference type="GeneID" id="98295181"/>
<evidence type="ECO:0000256" key="8">
    <source>
        <dbReference type="HAMAP-Rule" id="MF_01521"/>
    </source>
</evidence>
<proteinExistence type="inferred from homology"/>